<evidence type="ECO:0000313" key="5">
    <source>
        <dbReference type="EMBL" id="BDH80247.1"/>
    </source>
</evidence>
<evidence type="ECO:0000256" key="3">
    <source>
        <dbReference type="ARBA" id="ARBA00022747"/>
    </source>
</evidence>
<evidence type="ECO:0000256" key="2">
    <source>
        <dbReference type="ARBA" id="ARBA00022679"/>
    </source>
</evidence>
<dbReference type="PRINTS" id="PR00507">
    <property type="entry name" value="N12N6MTFRASE"/>
</dbReference>
<dbReference type="PROSITE" id="PS00092">
    <property type="entry name" value="N6_MTASE"/>
    <property type="match status" value="1"/>
</dbReference>
<dbReference type="Gene3D" id="3.40.50.150">
    <property type="entry name" value="Vaccinia Virus protein VP39"/>
    <property type="match status" value="1"/>
</dbReference>
<dbReference type="Pfam" id="PF02384">
    <property type="entry name" value="N6_Mtase"/>
    <property type="match status" value="1"/>
</dbReference>
<dbReference type="SUPFAM" id="SSF53335">
    <property type="entry name" value="S-adenosyl-L-methionine-dependent methyltransferases"/>
    <property type="match status" value="1"/>
</dbReference>
<dbReference type="EMBL" id="AP025699">
    <property type="protein sequence ID" value="BDH80247.1"/>
    <property type="molecule type" value="Genomic_DNA"/>
</dbReference>
<keyword evidence="3" id="KW-0680">Restriction system</keyword>
<dbReference type="InterPro" id="IPR050953">
    <property type="entry name" value="N4_N6_ade-DNA_methylase"/>
</dbReference>
<dbReference type="InterPro" id="IPR029063">
    <property type="entry name" value="SAM-dependent_MTases_sf"/>
</dbReference>
<name>A0ABM7YFU6_9EURY</name>
<keyword evidence="1" id="KW-0489">Methyltransferase</keyword>
<dbReference type="PANTHER" id="PTHR33841">
    <property type="entry name" value="DNA METHYLTRANSFERASE YEEA-RELATED"/>
    <property type="match status" value="1"/>
</dbReference>
<keyword evidence="5" id="KW-0614">Plasmid</keyword>
<gene>
    <name evidence="5" type="ORF">MTTB_p270</name>
</gene>
<accession>A0ABM7YFU6</accession>
<feature type="domain" description="DNA methylase adenine-specific" evidence="4">
    <location>
        <begin position="356"/>
        <end position="644"/>
    </location>
</feature>
<dbReference type="InterPro" id="IPR003356">
    <property type="entry name" value="DNA_methylase_A-5"/>
</dbReference>
<proteinExistence type="predicted"/>
<organism evidence="5 6">
    <name type="scientific">Methanothermobacter tenebrarum</name>
    <dbReference type="NCBI Taxonomy" id="680118"/>
    <lineage>
        <taxon>Archaea</taxon>
        <taxon>Methanobacteriati</taxon>
        <taxon>Methanobacteriota</taxon>
        <taxon>Methanomada group</taxon>
        <taxon>Methanobacteria</taxon>
        <taxon>Methanobacteriales</taxon>
        <taxon>Methanobacteriaceae</taxon>
        <taxon>Methanothermobacter</taxon>
    </lineage>
</organism>
<dbReference type="PANTHER" id="PTHR33841:SF4">
    <property type="entry name" value="RESTRICTION MODIFICATION SYSTEM DNA SPECIFICITY DOMAIN"/>
    <property type="match status" value="1"/>
</dbReference>
<keyword evidence="6" id="KW-1185">Reference proteome</keyword>
<evidence type="ECO:0000256" key="1">
    <source>
        <dbReference type="ARBA" id="ARBA00022603"/>
    </source>
</evidence>
<evidence type="ECO:0000259" key="4">
    <source>
        <dbReference type="Pfam" id="PF02384"/>
    </source>
</evidence>
<protein>
    <recommendedName>
        <fullName evidence="4">DNA methylase adenine-specific domain-containing protein</fullName>
    </recommendedName>
</protein>
<dbReference type="InterPro" id="IPR002052">
    <property type="entry name" value="DNA_methylase_N6_adenine_CS"/>
</dbReference>
<sequence length="1002" mass="116259">MHYHNRPFFPPKSPLLSFFIIKSNNLTCLALININYRSSITFMWDIMKLPRIEERTLYSPIIDCLHELGFEAVGETKVGKKHPDILFTYDETSFVIEVKIGKPEIGLNAVAQAHDYAKKLGTQNNIIILIYPENYRNQVILDESIVRRIALEEEIHTLVLTEYWTESLVTEPIRLFESLKDKIINKKRKVDFNTVVNLIKTYVKDLGDIIYQIETDQLVPEVVDKLDLFSSIGEIKDKRKAEKQVKVLASYLLFNQLLFYHIFKRKAQNKLLPELEKIKNVQELQSYFDHITSINYKSIYNVNILGHIPNEKPVIDTLNELIEAIKLLRAEHITHDLAGRFFHDLIPQEVRKILAAFYTHPIAAEILAGLTMNSWDEKVIDPACGSGTLLVSAYKRKQKLYQQLYGYKDHDKIHRRFLEEDLTGIDIMPFAAHITTINLAAQNIKQETNVVRVVTQDSLELAEKLRRGEFKDRGIRFSPYTVTVQQTLFGASNQKESKGTVSPEGKGEKFHLKPVDVVIMNPPFSDREKMPRYMLEKLKNNDTLGGICGHKVNLWGYFIALADYLLKPGGRIGAVIPINIFRGEATEKIRKYLIENYKIEYIIKPEKNIAFSEDADFRDILLVARKEKPSREDKVRFVILNEDIHSLSLQDAAKIVKHIKGSLVSENRLDIVDYEYALIRENINNLMPLFGPTSTRTGQILSNFLSIIKKHAGHLLRNLKKSEIREGFKPPFAGLSEMAFINNPSFGENRIKRAFLILEEDNRESVRFYIKKWPNRIFKIGKSKLKPALRTLTDIKTFNIPDNADYIITDKFKDYKTVLKLSKFKDKENFTYDIVRERIKGKWTYMVTARRFRPNSKNTYFFAFSSNKRIIAPDTFKCILLEKESAKINTLYLNSIMGITSLVLLREQTTEGYIDIREKDLVLFDIIDVNLLDREQKAELLRLYDELKGCEFPSLLDQFKDRFWGRTKLDKRLLEILGVPEDVIEEWLPKVYDAIVGELSHD</sequence>
<geneLocation type="plasmid" evidence="5 6">
    <name>pRMAS01</name>
</geneLocation>
<evidence type="ECO:0000313" key="6">
    <source>
        <dbReference type="Proteomes" id="UP000831817"/>
    </source>
</evidence>
<keyword evidence="2" id="KW-0808">Transferase</keyword>
<reference evidence="5 6" key="1">
    <citation type="submission" date="2022-04" db="EMBL/GenBank/DDBJ databases">
        <title>Complete genome of Methanothermobacter tenebrarum strain RMAS.</title>
        <authorList>
            <person name="Nakamura K."/>
            <person name="Oshima K."/>
            <person name="Hattori M."/>
            <person name="Kamagata Y."/>
            <person name="Takamizawa K."/>
        </authorList>
    </citation>
    <scope>NUCLEOTIDE SEQUENCE [LARGE SCALE GENOMIC DNA]</scope>
    <source>
        <strain evidence="5 6">RMAS</strain>
        <plasmid evidence="5 6">pRMAS01</plasmid>
    </source>
</reference>
<dbReference type="Proteomes" id="UP000831817">
    <property type="component" value="Plasmid pRMAS01"/>
</dbReference>